<evidence type="ECO:0000256" key="7">
    <source>
        <dbReference type="PIRSR" id="PIRSR001021-1"/>
    </source>
</evidence>
<dbReference type="GO" id="GO:0004553">
    <property type="term" value="F:hydrolase activity, hydrolyzing O-glycosyl compounds"/>
    <property type="evidence" value="ECO:0007669"/>
    <property type="project" value="InterPro"/>
</dbReference>
<evidence type="ECO:0000256" key="1">
    <source>
        <dbReference type="ARBA" id="ARBA00001913"/>
    </source>
</evidence>
<dbReference type="OrthoDB" id="9806009at2"/>
<evidence type="ECO:0000256" key="3">
    <source>
        <dbReference type="ARBA" id="ARBA00022723"/>
    </source>
</evidence>
<keyword evidence="5" id="KW-0119">Carbohydrate metabolism</keyword>
<gene>
    <name evidence="10" type="ORF">EDB95_2100</name>
</gene>
<dbReference type="InterPro" id="IPR013780">
    <property type="entry name" value="Glyco_hydro_b"/>
</dbReference>
<feature type="domain" description="Glycosyl hydrolase family 13 catalytic" evidence="9">
    <location>
        <begin position="5"/>
        <end position="402"/>
    </location>
</feature>
<dbReference type="SUPFAM" id="SSF51011">
    <property type="entry name" value="Glycosyl hydrolase domain"/>
    <property type="match status" value="1"/>
</dbReference>
<feature type="binding site" evidence="8">
    <location>
        <position position="197"/>
    </location>
    <ligand>
        <name>Ca(2+)</name>
        <dbReference type="ChEBI" id="CHEBI:29108"/>
        <label>1</label>
    </ligand>
</feature>
<dbReference type="Proteomes" id="UP000294498">
    <property type="component" value="Unassembled WGS sequence"/>
</dbReference>
<protein>
    <submittedName>
        <fullName evidence="10">Alpha-amylase</fullName>
    </submittedName>
</protein>
<evidence type="ECO:0000256" key="8">
    <source>
        <dbReference type="PIRSR" id="PIRSR001021-2"/>
    </source>
</evidence>
<feature type="active site" description="Nucleophile" evidence="7">
    <location>
        <position position="234"/>
    </location>
</feature>
<evidence type="ECO:0000256" key="5">
    <source>
        <dbReference type="ARBA" id="ARBA00023277"/>
    </source>
</evidence>
<sequence>MANNITLMQFFHWYYPADGSLWNWLTYEAHHLEKVGINGVWLPPAYKGLSAHDVGYAPYDLYDLGEFDQKGTIRTKYGTRKEYLEAVKTARRHHILVLADVVFNHKAGADEKERIPVRKVNPENRNEFISERYDIDAYTRFTFPGRKGKYSKFIWDWHCFSGLDRAEDTGEEAIFSIQNEYGELWEEMIDDELGNYDYLMFDDIETRNPSVREELKKWGKWYMETAGLDGFRLDAVKHVNADFLREWAERMRAVSSKPLLIIGEYWQTASKDPLVAFIEKTRRSIQLFDAVLHMNFHQASRQGETYDLRTIFDGSLVQHDPFMAITLVDNHDTQPLQALESPVDFWFKPHAYAMILLREQGIPCIFYPAFYGAKYKDKGGDGGEHEINLAPVEELKTLLPLRRHKAYGFQRDYLDHPNTIGWTREGDNEHPGSGLAVLLSNGAEGFKPMEMGTRHSGRPFRDALGHRSEVITVDEHGWAQFLCNAGSVSVWVPV</sequence>
<dbReference type="PIRSF" id="PIRSF001021">
    <property type="entry name" value="Alph-amls_thrmst"/>
    <property type="match status" value="1"/>
</dbReference>
<reference evidence="10 11" key="1">
    <citation type="submission" date="2019-03" db="EMBL/GenBank/DDBJ databases">
        <title>Genomic Encyclopedia of Type Strains, Phase IV (KMG-IV): sequencing the most valuable type-strain genomes for metagenomic binning, comparative biology and taxonomic classification.</title>
        <authorList>
            <person name="Goeker M."/>
        </authorList>
    </citation>
    <scope>NUCLEOTIDE SEQUENCE [LARGE SCALE GENOMIC DNA]</scope>
    <source>
        <strain evidence="10 11">DSM 100059</strain>
    </source>
</reference>
<keyword evidence="8" id="KW-0106">Calcium</keyword>
<organism evidence="10 11">
    <name type="scientific">Dinghuibacter silviterrae</name>
    <dbReference type="NCBI Taxonomy" id="1539049"/>
    <lineage>
        <taxon>Bacteria</taxon>
        <taxon>Pseudomonadati</taxon>
        <taxon>Bacteroidota</taxon>
        <taxon>Chitinophagia</taxon>
        <taxon>Chitinophagales</taxon>
        <taxon>Chitinophagaceae</taxon>
        <taxon>Dinghuibacter</taxon>
    </lineage>
</organism>
<evidence type="ECO:0000256" key="6">
    <source>
        <dbReference type="ARBA" id="ARBA00023295"/>
    </source>
</evidence>
<dbReference type="InterPro" id="IPR015237">
    <property type="entry name" value="Alpha-amylase_C_pro"/>
</dbReference>
<dbReference type="NCBIfam" id="NF006968">
    <property type="entry name" value="PRK09441.1-1"/>
    <property type="match status" value="1"/>
</dbReference>
<dbReference type="NCBIfam" id="NF006969">
    <property type="entry name" value="PRK09441.1-2"/>
    <property type="match status" value="1"/>
</dbReference>
<evidence type="ECO:0000313" key="10">
    <source>
        <dbReference type="EMBL" id="TDX01069.1"/>
    </source>
</evidence>
<feature type="binding site" evidence="8">
    <location>
        <position position="203"/>
    </location>
    <ligand>
        <name>Ca(2+)</name>
        <dbReference type="ChEBI" id="CHEBI:29108"/>
        <label>1</label>
    </ligand>
</feature>
<dbReference type="InterPro" id="IPR013776">
    <property type="entry name" value="A-amylase_thermo"/>
</dbReference>
<dbReference type="Pfam" id="PF00128">
    <property type="entry name" value="Alpha-amylase"/>
    <property type="match status" value="1"/>
</dbReference>
<comment type="caution">
    <text evidence="10">The sequence shown here is derived from an EMBL/GenBank/DDBJ whole genome shotgun (WGS) entry which is preliminary data.</text>
</comment>
<keyword evidence="11" id="KW-1185">Reference proteome</keyword>
<comment type="similarity">
    <text evidence="2">Belongs to the glycosyl hydrolase 13 family.</text>
</comment>
<dbReference type="Gene3D" id="3.20.20.80">
    <property type="entry name" value="Glycosidases"/>
    <property type="match status" value="1"/>
</dbReference>
<name>A0A4R8DSM9_9BACT</name>
<dbReference type="GO" id="GO:0005509">
    <property type="term" value="F:calcium ion binding"/>
    <property type="evidence" value="ECO:0007669"/>
    <property type="project" value="InterPro"/>
</dbReference>
<dbReference type="AlphaFoldDB" id="A0A4R8DSM9"/>
<feature type="active site" description="Proton donor" evidence="7">
    <location>
        <position position="264"/>
    </location>
</feature>
<keyword evidence="6" id="KW-0326">Glycosidase</keyword>
<feature type="binding site" evidence="8">
    <location>
        <position position="104"/>
    </location>
    <ligand>
        <name>Ca(2+)</name>
        <dbReference type="ChEBI" id="CHEBI:29108"/>
        <label>1</label>
    </ligand>
</feature>
<dbReference type="GO" id="GO:0005975">
    <property type="term" value="P:carbohydrate metabolic process"/>
    <property type="evidence" value="ECO:0007669"/>
    <property type="project" value="InterPro"/>
</dbReference>
<proteinExistence type="inferred from homology"/>
<dbReference type="Gene3D" id="2.60.40.1180">
    <property type="entry name" value="Golgi alpha-mannosidase II"/>
    <property type="match status" value="1"/>
</dbReference>
<evidence type="ECO:0000256" key="4">
    <source>
        <dbReference type="ARBA" id="ARBA00022801"/>
    </source>
</evidence>
<evidence type="ECO:0000259" key="9">
    <source>
        <dbReference type="SMART" id="SM00642"/>
    </source>
</evidence>
<dbReference type="RefSeq" id="WP_133993306.1">
    <property type="nucleotide sequence ID" value="NZ_SODV01000001.1"/>
</dbReference>
<dbReference type="Gene3D" id="2.40.30.140">
    <property type="match status" value="1"/>
</dbReference>
<feature type="binding site" evidence="8">
    <location>
        <position position="238"/>
    </location>
    <ligand>
        <name>Ca(2+)</name>
        <dbReference type="ChEBI" id="CHEBI:29108"/>
        <label>1</label>
    </ligand>
</feature>
<dbReference type="PANTHER" id="PTHR43447">
    <property type="entry name" value="ALPHA-AMYLASE"/>
    <property type="match status" value="1"/>
</dbReference>
<dbReference type="SMART" id="SM00642">
    <property type="entry name" value="Aamy"/>
    <property type="match status" value="1"/>
</dbReference>
<dbReference type="EMBL" id="SODV01000001">
    <property type="protein sequence ID" value="TDX01069.1"/>
    <property type="molecule type" value="Genomic_DNA"/>
</dbReference>
<accession>A0A4R8DSM9</accession>
<keyword evidence="3 8" id="KW-0479">Metal-binding</keyword>
<dbReference type="InterPro" id="IPR006047">
    <property type="entry name" value="GH13_cat_dom"/>
</dbReference>
<dbReference type="SUPFAM" id="SSF51445">
    <property type="entry name" value="(Trans)glycosidases"/>
    <property type="match status" value="1"/>
</dbReference>
<evidence type="ECO:0000256" key="2">
    <source>
        <dbReference type="ARBA" id="ARBA00008061"/>
    </source>
</evidence>
<evidence type="ECO:0000313" key="11">
    <source>
        <dbReference type="Proteomes" id="UP000294498"/>
    </source>
</evidence>
<dbReference type="Pfam" id="PF09154">
    <property type="entry name" value="Alpha-amy_C_pro"/>
    <property type="match status" value="1"/>
</dbReference>
<dbReference type="InterPro" id="IPR017853">
    <property type="entry name" value="GH"/>
</dbReference>
<comment type="cofactor">
    <cofactor evidence="1">
        <name>Ca(2+)</name>
        <dbReference type="ChEBI" id="CHEBI:29108"/>
    </cofactor>
</comment>
<keyword evidence="4" id="KW-0378">Hydrolase</keyword>
<dbReference type="CDD" id="cd11318">
    <property type="entry name" value="AmyAc_bac_fung_AmyA"/>
    <property type="match status" value="1"/>
</dbReference>